<feature type="domain" description="Multidrug resistance protein MdtA-like beta-barrel" evidence="7">
    <location>
        <begin position="241"/>
        <end position="295"/>
    </location>
</feature>
<dbReference type="Pfam" id="PF25967">
    <property type="entry name" value="RND-MFP_C"/>
    <property type="match status" value="1"/>
</dbReference>
<keyword evidence="4" id="KW-0732">Signal</keyword>
<dbReference type="Pfam" id="PF25876">
    <property type="entry name" value="HH_MFP_RND"/>
    <property type="match status" value="1"/>
</dbReference>
<evidence type="ECO:0000256" key="2">
    <source>
        <dbReference type="ARBA" id="ARBA00009477"/>
    </source>
</evidence>
<feature type="domain" description="Multidrug resistance protein MdtA-like alpha-helical hairpin" evidence="5">
    <location>
        <begin position="104"/>
        <end position="172"/>
    </location>
</feature>
<dbReference type="InterPro" id="IPR058626">
    <property type="entry name" value="MdtA-like_b-barrel"/>
</dbReference>
<dbReference type="RefSeq" id="WP_186506128.1">
    <property type="nucleotide sequence ID" value="NZ_JACNEP010000004.1"/>
</dbReference>
<dbReference type="Gene3D" id="2.40.420.20">
    <property type="match status" value="1"/>
</dbReference>
<comment type="similarity">
    <text evidence="2">Belongs to the membrane fusion protein (MFP) (TC 8.A.1) family.</text>
</comment>
<comment type="subcellular location">
    <subcellularLocation>
        <location evidence="1">Cell inner membrane</location>
        <topology evidence="1">Lipid-anchor</topology>
    </subcellularLocation>
</comment>
<dbReference type="FunFam" id="2.40.420.20:FF:000001">
    <property type="entry name" value="Efflux RND transporter periplasmic adaptor subunit"/>
    <property type="match status" value="1"/>
</dbReference>
<evidence type="ECO:0000259" key="5">
    <source>
        <dbReference type="Pfam" id="PF25876"/>
    </source>
</evidence>
<protein>
    <submittedName>
        <fullName evidence="9">Efflux RND transporter periplasmic adaptor subunit</fullName>
    </submittedName>
</protein>
<evidence type="ECO:0000256" key="4">
    <source>
        <dbReference type="SAM" id="SignalP"/>
    </source>
</evidence>
<dbReference type="Gene3D" id="1.10.287.470">
    <property type="entry name" value="Helix hairpin bin"/>
    <property type="match status" value="1"/>
</dbReference>
<dbReference type="GO" id="GO:0022857">
    <property type="term" value="F:transmembrane transporter activity"/>
    <property type="evidence" value="ECO:0007669"/>
    <property type="project" value="InterPro"/>
</dbReference>
<feature type="coiled-coil region" evidence="3">
    <location>
        <begin position="103"/>
        <end position="168"/>
    </location>
</feature>
<dbReference type="SUPFAM" id="SSF111369">
    <property type="entry name" value="HlyD-like secretion proteins"/>
    <property type="match status" value="1"/>
</dbReference>
<dbReference type="PANTHER" id="PTHR30158:SF26">
    <property type="entry name" value="RESISTANCE-NODULATION-CELL DIVISION (RND) MULTIDRUG EFFLUX MEMBRANE FUSION PROTEIN MEXE"/>
    <property type="match status" value="1"/>
</dbReference>
<gene>
    <name evidence="9" type="ORF">H8B19_07250</name>
</gene>
<feature type="domain" description="Multidrug resistance protein MdtA-like barrel-sandwich hybrid" evidence="6">
    <location>
        <begin position="63"/>
        <end position="199"/>
    </location>
</feature>
<dbReference type="InterPro" id="IPR058624">
    <property type="entry name" value="MdtA-like_HH"/>
</dbReference>
<name>A0A8J6M1P1_9ALTE</name>
<evidence type="ECO:0000259" key="8">
    <source>
        <dbReference type="Pfam" id="PF25967"/>
    </source>
</evidence>
<evidence type="ECO:0000259" key="6">
    <source>
        <dbReference type="Pfam" id="PF25917"/>
    </source>
</evidence>
<dbReference type="AlphaFoldDB" id="A0A8J6M1P1"/>
<keyword evidence="3" id="KW-0175">Coiled coil</keyword>
<dbReference type="Pfam" id="PF25944">
    <property type="entry name" value="Beta-barrel_RND"/>
    <property type="match status" value="1"/>
</dbReference>
<feature type="signal peptide" evidence="4">
    <location>
        <begin position="1"/>
        <end position="20"/>
    </location>
</feature>
<sequence>MKTAKLMQTMLLTGAMALLAGCGDEVPAQQAAPAAPQVSVASVVSERLTEWDEFTGRLEAPQTVELRPRVSGYVDIVAFKEGSLVKAGDTLFMIDNRPYKAEVKRLQAQLLVAQSQQELAERELHRAKNLSGKQAIAEELLDNRRATLQQAEASVESVKAALELAKLNLGYTRVEAPISGRVSRALITQGNYVNAGQSVLTSIVSTERLYAYFDADEQTLLKYKRLDLNGEGSPDGSKHRTVLMSLASDNEYRFKGELDFFDNQVNVHTGTIRARAVFDNQQAGLVPGLFARIKLVGSASYQGILIDDKAIGTDLDNKFVLVVNDDNLVNYRAVELGEKVQGLRIIKSGLSAGDKIVVNGLQRVRPGSKVTVQAVDMVAQKTIDRIQALQQRMDGENEDSLAADLSIEKATAVAGSK</sequence>
<accession>A0A8J6M1P1</accession>
<keyword evidence="10" id="KW-1185">Reference proteome</keyword>
<dbReference type="PANTHER" id="PTHR30158">
    <property type="entry name" value="ACRA/E-RELATED COMPONENT OF DRUG EFFLUX TRANSPORTER"/>
    <property type="match status" value="1"/>
</dbReference>
<dbReference type="EMBL" id="JACNEP010000004">
    <property type="protein sequence ID" value="MBC3765668.1"/>
    <property type="molecule type" value="Genomic_DNA"/>
</dbReference>
<comment type="caution">
    <text evidence="9">The sequence shown here is derived from an EMBL/GenBank/DDBJ whole genome shotgun (WGS) entry which is preliminary data.</text>
</comment>
<feature type="chain" id="PRO_5035196317" evidence="4">
    <location>
        <begin position="21"/>
        <end position="417"/>
    </location>
</feature>
<organism evidence="9 10">
    <name type="scientific">Neptunicella marina</name>
    <dbReference type="NCBI Taxonomy" id="2125989"/>
    <lineage>
        <taxon>Bacteria</taxon>
        <taxon>Pseudomonadati</taxon>
        <taxon>Pseudomonadota</taxon>
        <taxon>Gammaproteobacteria</taxon>
        <taxon>Alteromonadales</taxon>
        <taxon>Alteromonadaceae</taxon>
        <taxon>Neptunicella</taxon>
    </lineage>
</organism>
<dbReference type="Gene3D" id="2.40.50.100">
    <property type="match status" value="1"/>
</dbReference>
<dbReference type="GO" id="GO:0046677">
    <property type="term" value="P:response to antibiotic"/>
    <property type="evidence" value="ECO:0007669"/>
    <property type="project" value="TreeGrafter"/>
</dbReference>
<dbReference type="InterPro" id="IPR006143">
    <property type="entry name" value="RND_pump_MFP"/>
</dbReference>
<dbReference type="NCBIfam" id="TIGR01730">
    <property type="entry name" value="RND_mfp"/>
    <property type="match status" value="1"/>
</dbReference>
<evidence type="ECO:0000256" key="3">
    <source>
        <dbReference type="SAM" id="Coils"/>
    </source>
</evidence>
<reference evidence="9" key="1">
    <citation type="journal article" date="2018" name="Int. J. Syst. Evol. Microbiol.">
        <title>Neptunicella marina gen. nov., sp. nov., isolated from surface seawater.</title>
        <authorList>
            <person name="Liu X."/>
            <person name="Lai Q."/>
            <person name="Du Y."/>
            <person name="Zhang X."/>
            <person name="Liu Z."/>
            <person name="Sun F."/>
            <person name="Shao Z."/>
        </authorList>
    </citation>
    <scope>NUCLEOTIDE SEQUENCE</scope>
    <source>
        <strain evidence="9">S27-2</strain>
    </source>
</reference>
<dbReference type="Pfam" id="PF25917">
    <property type="entry name" value="BSH_RND"/>
    <property type="match status" value="1"/>
</dbReference>
<dbReference type="Gene3D" id="2.40.30.170">
    <property type="match status" value="1"/>
</dbReference>
<dbReference type="InterPro" id="IPR058627">
    <property type="entry name" value="MdtA-like_C"/>
</dbReference>
<dbReference type="GO" id="GO:0005886">
    <property type="term" value="C:plasma membrane"/>
    <property type="evidence" value="ECO:0007669"/>
    <property type="project" value="UniProtKB-SubCell"/>
</dbReference>
<evidence type="ECO:0000313" key="10">
    <source>
        <dbReference type="Proteomes" id="UP000601768"/>
    </source>
</evidence>
<feature type="domain" description="Multidrug resistance protein MdtA-like C-terminal permuted SH3" evidence="8">
    <location>
        <begin position="304"/>
        <end position="363"/>
    </location>
</feature>
<dbReference type="Proteomes" id="UP000601768">
    <property type="component" value="Unassembled WGS sequence"/>
</dbReference>
<dbReference type="PROSITE" id="PS51257">
    <property type="entry name" value="PROKAR_LIPOPROTEIN"/>
    <property type="match status" value="1"/>
</dbReference>
<evidence type="ECO:0000313" key="9">
    <source>
        <dbReference type="EMBL" id="MBC3765668.1"/>
    </source>
</evidence>
<evidence type="ECO:0000256" key="1">
    <source>
        <dbReference type="ARBA" id="ARBA00004519"/>
    </source>
</evidence>
<dbReference type="InterPro" id="IPR058625">
    <property type="entry name" value="MdtA-like_BSH"/>
</dbReference>
<proteinExistence type="inferred from homology"/>
<reference evidence="9" key="2">
    <citation type="submission" date="2020-08" db="EMBL/GenBank/DDBJ databases">
        <authorList>
            <person name="Lai Q."/>
        </authorList>
    </citation>
    <scope>NUCLEOTIDE SEQUENCE</scope>
    <source>
        <strain evidence="9">S27-2</strain>
    </source>
</reference>
<evidence type="ECO:0000259" key="7">
    <source>
        <dbReference type="Pfam" id="PF25944"/>
    </source>
</evidence>